<keyword evidence="3" id="KW-0963">Cytoplasm</keyword>
<keyword evidence="8" id="KW-1185">Reference proteome</keyword>
<dbReference type="EMBL" id="JBBPBN010000015">
    <property type="protein sequence ID" value="KAK9023338.1"/>
    <property type="molecule type" value="Genomic_DNA"/>
</dbReference>
<feature type="domain" description="WPP" evidence="6">
    <location>
        <begin position="36"/>
        <end position="128"/>
    </location>
</feature>
<evidence type="ECO:0000313" key="7">
    <source>
        <dbReference type="EMBL" id="KAK9023338.1"/>
    </source>
</evidence>
<feature type="compositionally biased region" description="Polar residues" evidence="5">
    <location>
        <begin position="7"/>
        <end position="22"/>
    </location>
</feature>
<dbReference type="Gene3D" id="1.10.246.200">
    <property type="entry name" value="WPP domain"/>
    <property type="match status" value="1"/>
</dbReference>
<keyword evidence="4" id="KW-0539">Nucleus</keyword>
<comment type="caution">
    <text evidence="7">The sequence shown here is derived from an EMBL/GenBank/DDBJ whole genome shotgun (WGS) entry which is preliminary data.</text>
</comment>
<reference evidence="7 8" key="1">
    <citation type="journal article" date="2024" name="G3 (Bethesda)">
        <title>Genome assembly of Hibiscus sabdariffa L. provides insights into metabolisms of medicinal natural products.</title>
        <authorList>
            <person name="Kim T."/>
        </authorList>
    </citation>
    <scope>NUCLEOTIDE SEQUENCE [LARGE SCALE GENOMIC DNA]</scope>
    <source>
        <strain evidence="7">TK-2024</strain>
        <tissue evidence="7">Old leaves</tissue>
    </source>
</reference>
<proteinExistence type="predicted"/>
<sequence>MADPESPTANNSAATTMDPTQTQVDDTAAKLNNLTFNFWPPTQRTRDAVLKRLVETLSSESVLSKRYGMIPKEEASALAKLIEEDAFSVAGASFFTGEGGIEILQVYSREISKRMLDTTKARAAAASDSAPSGSAE</sequence>
<organism evidence="7 8">
    <name type="scientific">Hibiscus sabdariffa</name>
    <name type="common">roselle</name>
    <dbReference type="NCBI Taxonomy" id="183260"/>
    <lineage>
        <taxon>Eukaryota</taxon>
        <taxon>Viridiplantae</taxon>
        <taxon>Streptophyta</taxon>
        <taxon>Embryophyta</taxon>
        <taxon>Tracheophyta</taxon>
        <taxon>Spermatophyta</taxon>
        <taxon>Magnoliopsida</taxon>
        <taxon>eudicotyledons</taxon>
        <taxon>Gunneridae</taxon>
        <taxon>Pentapetalae</taxon>
        <taxon>rosids</taxon>
        <taxon>malvids</taxon>
        <taxon>Malvales</taxon>
        <taxon>Malvaceae</taxon>
        <taxon>Malvoideae</taxon>
        <taxon>Hibiscus</taxon>
    </lineage>
</organism>
<gene>
    <name evidence="7" type="ORF">V6N11_003559</name>
</gene>
<dbReference type="Proteomes" id="UP001396334">
    <property type="component" value="Unassembled WGS sequence"/>
</dbReference>
<evidence type="ECO:0000313" key="8">
    <source>
        <dbReference type="Proteomes" id="UP001396334"/>
    </source>
</evidence>
<evidence type="ECO:0000256" key="5">
    <source>
        <dbReference type="SAM" id="MobiDB-lite"/>
    </source>
</evidence>
<dbReference type="InterPro" id="IPR038214">
    <property type="entry name" value="WPP_sf"/>
</dbReference>
<accession>A0ABR2SDV2</accession>
<name>A0ABR2SDV2_9ROSI</name>
<evidence type="ECO:0000259" key="6">
    <source>
        <dbReference type="Pfam" id="PF13943"/>
    </source>
</evidence>
<dbReference type="PANTHER" id="PTHR34362">
    <property type="entry name" value="WPP DOMAIN-CONTAINING PROTEIN 1-RELATED"/>
    <property type="match status" value="1"/>
</dbReference>
<feature type="region of interest" description="Disordered" evidence="5">
    <location>
        <begin position="1"/>
        <end position="22"/>
    </location>
</feature>
<dbReference type="Pfam" id="PF13943">
    <property type="entry name" value="WPP"/>
    <property type="match status" value="1"/>
</dbReference>
<dbReference type="InterPro" id="IPR025265">
    <property type="entry name" value="WPP_dom"/>
</dbReference>
<evidence type="ECO:0000256" key="2">
    <source>
        <dbReference type="ARBA" id="ARBA00004496"/>
    </source>
</evidence>
<dbReference type="PANTHER" id="PTHR34362:SF1">
    <property type="entry name" value="WPP DOMAIN-CONTAINING PROTEIN 1-RELATED"/>
    <property type="match status" value="1"/>
</dbReference>
<comment type="subcellular location">
    <subcellularLocation>
        <location evidence="2">Cytoplasm</location>
    </subcellularLocation>
    <subcellularLocation>
        <location evidence="1">Nucleus</location>
    </subcellularLocation>
</comment>
<evidence type="ECO:0000256" key="3">
    <source>
        <dbReference type="ARBA" id="ARBA00022490"/>
    </source>
</evidence>
<dbReference type="InterPro" id="IPR044692">
    <property type="entry name" value="WPP1/2/3"/>
</dbReference>
<evidence type="ECO:0000256" key="4">
    <source>
        <dbReference type="ARBA" id="ARBA00023242"/>
    </source>
</evidence>
<evidence type="ECO:0000256" key="1">
    <source>
        <dbReference type="ARBA" id="ARBA00004123"/>
    </source>
</evidence>
<protein>
    <recommendedName>
        <fullName evidence="6">WPP domain-containing protein</fullName>
    </recommendedName>
</protein>